<dbReference type="PROSITE" id="PS51257">
    <property type="entry name" value="PROKAR_LIPOPROTEIN"/>
    <property type="match status" value="1"/>
</dbReference>
<accession>A0A2S0MBJ5</accession>
<dbReference type="AlphaFoldDB" id="A0A2S0MBJ5"/>
<dbReference type="Gene3D" id="3.40.50.1110">
    <property type="entry name" value="SGNH hydrolase"/>
    <property type="match status" value="1"/>
</dbReference>
<dbReference type="GO" id="GO:0016788">
    <property type="term" value="F:hydrolase activity, acting on ester bonds"/>
    <property type="evidence" value="ECO:0007669"/>
    <property type="project" value="InterPro"/>
</dbReference>
<reference evidence="3 4" key="1">
    <citation type="submission" date="2018-03" db="EMBL/GenBank/DDBJ databases">
        <title>Genome sequencing of Ottowia sp.</title>
        <authorList>
            <person name="Kim S.-J."/>
            <person name="Heo J."/>
            <person name="Kwon S.-W."/>
        </authorList>
    </citation>
    <scope>NUCLEOTIDE SEQUENCE [LARGE SCALE GENOMIC DNA]</scope>
    <source>
        <strain evidence="3 4">KADR8-3</strain>
    </source>
</reference>
<feature type="chain" id="PRO_5015720437" evidence="2">
    <location>
        <begin position="24"/>
        <end position="303"/>
    </location>
</feature>
<dbReference type="InterPro" id="IPR051058">
    <property type="entry name" value="GDSL_Est/Lipase"/>
</dbReference>
<dbReference type="InterPro" id="IPR036514">
    <property type="entry name" value="SGNH_hydro_sf"/>
</dbReference>
<keyword evidence="4" id="KW-1185">Reference proteome</keyword>
<dbReference type="PANTHER" id="PTHR45648:SF22">
    <property type="entry name" value="GDSL LIPASE_ACYLHYDROLASE FAMILY PROTEIN (AFU_ORTHOLOGUE AFUA_4G14700)"/>
    <property type="match status" value="1"/>
</dbReference>
<dbReference type="RefSeq" id="WP_106701638.1">
    <property type="nucleotide sequence ID" value="NZ_CP027666.1"/>
</dbReference>
<dbReference type="Proteomes" id="UP000239709">
    <property type="component" value="Chromosome"/>
</dbReference>
<dbReference type="EMBL" id="CP027666">
    <property type="protein sequence ID" value="AVO33187.1"/>
    <property type="molecule type" value="Genomic_DNA"/>
</dbReference>
<dbReference type="KEGG" id="otk:C6570_02155"/>
<keyword evidence="2" id="KW-0732">Signal</keyword>
<dbReference type="OrthoDB" id="9148933at2"/>
<organism evidence="3 4">
    <name type="scientific">Ottowia oryzae</name>
    <dbReference type="NCBI Taxonomy" id="2109914"/>
    <lineage>
        <taxon>Bacteria</taxon>
        <taxon>Pseudomonadati</taxon>
        <taxon>Pseudomonadota</taxon>
        <taxon>Betaproteobacteria</taxon>
        <taxon>Burkholderiales</taxon>
        <taxon>Comamonadaceae</taxon>
        <taxon>Ottowia</taxon>
    </lineage>
</organism>
<protein>
    <submittedName>
        <fullName evidence="3">GDSL family lipase</fullName>
    </submittedName>
</protein>
<evidence type="ECO:0000313" key="3">
    <source>
        <dbReference type="EMBL" id="AVO33187.1"/>
    </source>
</evidence>
<keyword evidence="1" id="KW-0378">Hydrolase</keyword>
<dbReference type="SUPFAM" id="SSF52266">
    <property type="entry name" value="SGNH hydrolase"/>
    <property type="match status" value="1"/>
</dbReference>
<evidence type="ECO:0000256" key="1">
    <source>
        <dbReference type="ARBA" id="ARBA00022801"/>
    </source>
</evidence>
<gene>
    <name evidence="3" type="ORF">C6570_02155</name>
</gene>
<sequence>MKASWTRRAALALVGVSAAAMMAACGDGSVVSDLKPARFITVGDSFADVGQASGKYTVNDGSLTWVQQLAANYNLTVDPASAGGWGYAQGYARVDSADTSSGTAAPSVKQQIDQLLARTTMQEGDVMMLNGGMHDIVAAVTATGISDQTTATVKAAGQALAAQVRRVVAAGATHVVVTGVQNVGLTPWAVRLGQQADIEKLSVAFNDALLIDIADMGATVLYFDSSLFFNLINNKPERYSVDNATDPVCTTPDASTCTPSSVVSTDYNRYMYADSLNFTPKVQRNFVDRSYTENAYDKFKNRW</sequence>
<proteinExistence type="predicted"/>
<evidence type="ECO:0000256" key="2">
    <source>
        <dbReference type="SAM" id="SignalP"/>
    </source>
</evidence>
<dbReference type="InterPro" id="IPR001087">
    <property type="entry name" value="GDSL"/>
</dbReference>
<feature type="signal peptide" evidence="2">
    <location>
        <begin position="1"/>
        <end position="23"/>
    </location>
</feature>
<dbReference type="Pfam" id="PF00657">
    <property type="entry name" value="Lipase_GDSL"/>
    <property type="match status" value="1"/>
</dbReference>
<name>A0A2S0MBJ5_9BURK</name>
<evidence type="ECO:0000313" key="4">
    <source>
        <dbReference type="Proteomes" id="UP000239709"/>
    </source>
</evidence>
<dbReference type="PANTHER" id="PTHR45648">
    <property type="entry name" value="GDSL LIPASE/ACYLHYDROLASE FAMILY PROTEIN (AFU_ORTHOLOGUE AFUA_4G14700)"/>
    <property type="match status" value="1"/>
</dbReference>